<dbReference type="SUPFAM" id="SSF56112">
    <property type="entry name" value="Protein kinase-like (PK-like)"/>
    <property type="match status" value="1"/>
</dbReference>
<reference evidence="5" key="1">
    <citation type="submission" date="2023-03" db="UniProtKB">
        <authorList>
            <consortium name="WormBaseParasite"/>
        </authorList>
    </citation>
    <scope>IDENTIFICATION</scope>
</reference>
<proteinExistence type="predicted"/>
<evidence type="ECO:0000256" key="2">
    <source>
        <dbReference type="ARBA" id="ARBA00022840"/>
    </source>
</evidence>
<dbReference type="InterPro" id="IPR000719">
    <property type="entry name" value="Prot_kinase_dom"/>
</dbReference>
<dbReference type="SMART" id="SM00220">
    <property type="entry name" value="S_TKc"/>
    <property type="match status" value="1"/>
</dbReference>
<keyword evidence="4" id="KW-1185">Reference proteome</keyword>
<dbReference type="Proteomes" id="UP000036681">
    <property type="component" value="Unplaced"/>
</dbReference>
<dbReference type="WBParaSite" id="ALUE_0001784601-mRNA-1">
    <property type="protein sequence ID" value="ALUE_0001784601-mRNA-1"/>
    <property type="gene ID" value="ALUE_0001784601"/>
</dbReference>
<dbReference type="InterPro" id="IPR050117">
    <property type="entry name" value="MAPK"/>
</dbReference>
<name>A0A9J2Q619_ASCLU</name>
<dbReference type="Pfam" id="PF00069">
    <property type="entry name" value="Pkinase"/>
    <property type="match status" value="1"/>
</dbReference>
<accession>A0A9J2Q619</accession>
<evidence type="ECO:0000259" key="3">
    <source>
        <dbReference type="PROSITE" id="PS50011"/>
    </source>
</evidence>
<dbReference type="Gene3D" id="3.30.200.20">
    <property type="entry name" value="Phosphorylase Kinase, domain 1"/>
    <property type="match status" value="1"/>
</dbReference>
<keyword evidence="1" id="KW-0547">Nucleotide-binding</keyword>
<evidence type="ECO:0000313" key="5">
    <source>
        <dbReference type="WBParaSite" id="ALUE_0001784601-mRNA-1"/>
    </source>
</evidence>
<evidence type="ECO:0000256" key="1">
    <source>
        <dbReference type="ARBA" id="ARBA00022741"/>
    </source>
</evidence>
<evidence type="ECO:0000313" key="4">
    <source>
        <dbReference type="Proteomes" id="UP000036681"/>
    </source>
</evidence>
<dbReference type="PROSITE" id="PS50011">
    <property type="entry name" value="PROTEIN_KINASE_DOM"/>
    <property type="match status" value="1"/>
</dbReference>
<dbReference type="PANTHER" id="PTHR24055">
    <property type="entry name" value="MITOGEN-ACTIVATED PROTEIN KINASE"/>
    <property type="match status" value="1"/>
</dbReference>
<dbReference type="AlphaFoldDB" id="A0A9J2Q619"/>
<organism evidence="4 5">
    <name type="scientific">Ascaris lumbricoides</name>
    <name type="common">Giant roundworm</name>
    <dbReference type="NCBI Taxonomy" id="6252"/>
    <lineage>
        <taxon>Eukaryota</taxon>
        <taxon>Metazoa</taxon>
        <taxon>Ecdysozoa</taxon>
        <taxon>Nematoda</taxon>
        <taxon>Chromadorea</taxon>
        <taxon>Rhabditida</taxon>
        <taxon>Spirurina</taxon>
        <taxon>Ascaridomorpha</taxon>
        <taxon>Ascaridoidea</taxon>
        <taxon>Ascarididae</taxon>
        <taxon>Ascaris</taxon>
    </lineage>
</organism>
<dbReference type="Gene3D" id="1.10.510.10">
    <property type="entry name" value="Transferase(Phosphotransferase) domain 1"/>
    <property type="match status" value="1"/>
</dbReference>
<dbReference type="GO" id="GO:0005524">
    <property type="term" value="F:ATP binding"/>
    <property type="evidence" value="ECO:0007669"/>
    <property type="project" value="UniProtKB-KW"/>
</dbReference>
<sequence>MEFEKKCVHYSDFVTYLESDMSEFVLPCKYRMGKMLHYTSRTTVREGIRRSDKSTVAIIKLSGVTFSVERARHVYKELILLKKLHHPNVANLIEMYSPQNSAESLNEIYVVLDRNGYTLSYLIYINFKLSLPNLSFVFYQLLAAVNYLHSQRIILMNISTETVHLETNDHLKLCDYESLMGAKCTFDDCPATLQIEACKTVDMQSIGFVISEVVLGRKVDDLSPSTAREYFGDDNFGAIDDRFPELTQIFTASNAYDLICMSLRDYQSESPVSFCDAVQHSFVARWYREDEWNATFNNCEYNWHYDIHEQSTWKSKISLHYCTLLKKYKHNRSL</sequence>
<dbReference type="GO" id="GO:0004672">
    <property type="term" value="F:protein kinase activity"/>
    <property type="evidence" value="ECO:0007669"/>
    <property type="project" value="InterPro"/>
</dbReference>
<keyword evidence="2" id="KW-0067">ATP-binding</keyword>
<protein>
    <submittedName>
        <fullName evidence="5">Protein kinase domain-containing protein</fullName>
    </submittedName>
</protein>
<dbReference type="InterPro" id="IPR011009">
    <property type="entry name" value="Kinase-like_dom_sf"/>
</dbReference>
<feature type="domain" description="Protein kinase" evidence="3">
    <location>
        <begin position="30"/>
        <end position="283"/>
    </location>
</feature>